<dbReference type="SUPFAM" id="SSF52047">
    <property type="entry name" value="RNI-like"/>
    <property type="match status" value="1"/>
</dbReference>
<sequence>MDTTSERVQFTKSLLLVSLSWMHLFARESRVHVHLLSGEHTKYRYKPITSGSPDVYSTIAGLDGPAPRSQLEEYPRPLDAEDPPTGLSLPVIAYLPALAISAVCTRWHSIALASPRLWSRFRLEIAPKEEMTADLDRQKGFISTLQLYLDRSANSPLLIDLQTTIISDVDAPNPSALSVLLDHASRWQTFSVADDYGLGNLEDFFDRSFPILEDLALEGLCTAVVKVDLDFFEHAPKLRAVRTDCFESGSHLPRTQLTSLDVTLPIGLEHCCPSLTVLTLRSSSEMRGRTISLARLQSFTFITTITTGRDYDYECSLEDMFSCFTFPSLRALAIYSNDIYFTWPPDAFSAFISRSSCALTTLSLRFSVISDLNLIAALRLLPSLTDFAFDGLVEAADRNPITPHFISSMHGSTIAPLVPKLRSLSLKLLGTLFDDAALISMVSSRWIPDPATGMDCLRSLVLHFGEREVDEEAYRQLYDLDRKGMQVVISGKSV</sequence>
<evidence type="ECO:0008006" key="3">
    <source>
        <dbReference type="Google" id="ProtNLM"/>
    </source>
</evidence>
<evidence type="ECO:0000313" key="2">
    <source>
        <dbReference type="Proteomes" id="UP000799118"/>
    </source>
</evidence>
<dbReference type="Proteomes" id="UP000799118">
    <property type="component" value="Unassembled WGS sequence"/>
</dbReference>
<accession>A0A6A4II94</accession>
<dbReference type="OrthoDB" id="2997185at2759"/>
<dbReference type="EMBL" id="ML769389">
    <property type="protein sequence ID" value="KAE9408968.1"/>
    <property type="molecule type" value="Genomic_DNA"/>
</dbReference>
<organism evidence="1 2">
    <name type="scientific">Gymnopus androsaceus JB14</name>
    <dbReference type="NCBI Taxonomy" id="1447944"/>
    <lineage>
        <taxon>Eukaryota</taxon>
        <taxon>Fungi</taxon>
        <taxon>Dikarya</taxon>
        <taxon>Basidiomycota</taxon>
        <taxon>Agaricomycotina</taxon>
        <taxon>Agaricomycetes</taxon>
        <taxon>Agaricomycetidae</taxon>
        <taxon>Agaricales</taxon>
        <taxon>Marasmiineae</taxon>
        <taxon>Omphalotaceae</taxon>
        <taxon>Gymnopus</taxon>
    </lineage>
</organism>
<dbReference type="InterPro" id="IPR032675">
    <property type="entry name" value="LRR_dom_sf"/>
</dbReference>
<reference evidence="1" key="1">
    <citation type="journal article" date="2019" name="Environ. Microbiol.">
        <title>Fungal ecological strategies reflected in gene transcription - a case study of two litter decomposers.</title>
        <authorList>
            <person name="Barbi F."/>
            <person name="Kohler A."/>
            <person name="Barry K."/>
            <person name="Baskaran P."/>
            <person name="Daum C."/>
            <person name="Fauchery L."/>
            <person name="Ihrmark K."/>
            <person name="Kuo A."/>
            <person name="LaButti K."/>
            <person name="Lipzen A."/>
            <person name="Morin E."/>
            <person name="Grigoriev I.V."/>
            <person name="Henrissat B."/>
            <person name="Lindahl B."/>
            <person name="Martin F."/>
        </authorList>
    </citation>
    <scope>NUCLEOTIDE SEQUENCE</scope>
    <source>
        <strain evidence="1">JB14</strain>
    </source>
</reference>
<keyword evidence="2" id="KW-1185">Reference proteome</keyword>
<proteinExistence type="predicted"/>
<dbReference type="Gene3D" id="3.80.10.10">
    <property type="entry name" value="Ribonuclease Inhibitor"/>
    <property type="match status" value="1"/>
</dbReference>
<gene>
    <name evidence="1" type="ORF">BT96DRAFT_1013116</name>
</gene>
<protein>
    <recommendedName>
        <fullName evidence="3">F-box domain-containing protein</fullName>
    </recommendedName>
</protein>
<name>A0A6A4II94_9AGAR</name>
<dbReference type="AlphaFoldDB" id="A0A6A4II94"/>
<evidence type="ECO:0000313" key="1">
    <source>
        <dbReference type="EMBL" id="KAE9408968.1"/>
    </source>
</evidence>